<evidence type="ECO:0000256" key="1">
    <source>
        <dbReference type="SAM" id="SignalP"/>
    </source>
</evidence>
<accession>A0A1D1UWC9</accession>
<evidence type="ECO:0000313" key="3">
    <source>
        <dbReference type="Proteomes" id="UP000186922"/>
    </source>
</evidence>
<dbReference type="EMBL" id="BDGG01000001">
    <property type="protein sequence ID" value="GAU90703.1"/>
    <property type="molecule type" value="Genomic_DNA"/>
</dbReference>
<protein>
    <recommendedName>
        <fullName evidence="4">EGF-like domain-containing protein</fullName>
    </recommendedName>
</protein>
<reference evidence="2 3" key="1">
    <citation type="journal article" date="2016" name="Nat. Commun.">
        <title>Extremotolerant tardigrade genome and improved radiotolerance of human cultured cells by tardigrade-unique protein.</title>
        <authorList>
            <person name="Hashimoto T."/>
            <person name="Horikawa D.D."/>
            <person name="Saito Y."/>
            <person name="Kuwahara H."/>
            <person name="Kozuka-Hata H."/>
            <person name="Shin-I T."/>
            <person name="Minakuchi Y."/>
            <person name="Ohishi K."/>
            <person name="Motoyama A."/>
            <person name="Aizu T."/>
            <person name="Enomoto A."/>
            <person name="Kondo K."/>
            <person name="Tanaka S."/>
            <person name="Hara Y."/>
            <person name="Koshikawa S."/>
            <person name="Sagara H."/>
            <person name="Miura T."/>
            <person name="Yokobori S."/>
            <person name="Miyagawa K."/>
            <person name="Suzuki Y."/>
            <person name="Kubo T."/>
            <person name="Oyama M."/>
            <person name="Kohara Y."/>
            <person name="Fujiyama A."/>
            <person name="Arakawa K."/>
            <person name="Katayama T."/>
            <person name="Toyoda A."/>
            <person name="Kunieda T."/>
        </authorList>
    </citation>
    <scope>NUCLEOTIDE SEQUENCE [LARGE SCALE GENOMIC DNA]</scope>
    <source>
        <strain evidence="2 3">YOKOZUNA-1</strain>
    </source>
</reference>
<sequence>MPFPIFLLTVCVVLVPYVASFGSRDSRAGGASGSCSTIQRRMVIGCNCTMPGIPCGQNSICVRSAGSSTGLKCQCGSGFTGTNNGCQENLAVQDQWVYFVGSQTCTNERVFDLACGGTPPLTCSLNFFNATDTASGKSYGGTPPFLNVVNPSTGCCFVTAAAAAPEEDIYVCYGATATDAAGASVSTTSGVCVLFQKPTANANCPAIVPGPLTLASSGPTFIDNCFDPNLPIITLQPSGGTGPFTYSIVVDQSSVIGLSTADQLALFAAPGFSNGLLRLLNPSTGGVTLLPVGPGPSGIQQTITLCYTATVTDAKRATASTRFCATIEGNDCPVVIGSG</sequence>
<evidence type="ECO:0000313" key="2">
    <source>
        <dbReference type="EMBL" id="GAU90703.1"/>
    </source>
</evidence>
<feature type="signal peptide" evidence="1">
    <location>
        <begin position="1"/>
        <end position="20"/>
    </location>
</feature>
<proteinExistence type="predicted"/>
<organism evidence="2 3">
    <name type="scientific">Ramazzottius varieornatus</name>
    <name type="common">Water bear</name>
    <name type="synonym">Tardigrade</name>
    <dbReference type="NCBI Taxonomy" id="947166"/>
    <lineage>
        <taxon>Eukaryota</taxon>
        <taxon>Metazoa</taxon>
        <taxon>Ecdysozoa</taxon>
        <taxon>Tardigrada</taxon>
        <taxon>Eutardigrada</taxon>
        <taxon>Parachela</taxon>
        <taxon>Hypsibioidea</taxon>
        <taxon>Ramazzottiidae</taxon>
        <taxon>Ramazzottius</taxon>
    </lineage>
</organism>
<comment type="caution">
    <text evidence="2">The sequence shown here is derived from an EMBL/GenBank/DDBJ whole genome shotgun (WGS) entry which is preliminary data.</text>
</comment>
<gene>
    <name evidence="2" type="primary">RvY_03082-1</name>
    <name evidence="2" type="synonym">RvY_03082.1</name>
    <name evidence="2" type="ORF">RvY_03082</name>
</gene>
<evidence type="ECO:0008006" key="4">
    <source>
        <dbReference type="Google" id="ProtNLM"/>
    </source>
</evidence>
<feature type="chain" id="PRO_5008897715" description="EGF-like domain-containing protein" evidence="1">
    <location>
        <begin position="21"/>
        <end position="339"/>
    </location>
</feature>
<keyword evidence="1" id="KW-0732">Signal</keyword>
<keyword evidence="3" id="KW-1185">Reference proteome</keyword>
<name>A0A1D1UWC9_RAMVA</name>
<dbReference type="AlphaFoldDB" id="A0A1D1UWC9"/>
<dbReference type="Proteomes" id="UP000186922">
    <property type="component" value="Unassembled WGS sequence"/>
</dbReference>